<dbReference type="AlphaFoldDB" id="A0A4Y9YA18"/>
<reference evidence="1 2" key="1">
    <citation type="submission" date="2019-01" db="EMBL/GenBank/DDBJ databases">
        <title>Genome sequencing of the rare red list fungi Fomitopsis rosea.</title>
        <authorList>
            <person name="Buettner E."/>
            <person name="Kellner H."/>
        </authorList>
    </citation>
    <scope>NUCLEOTIDE SEQUENCE [LARGE SCALE GENOMIC DNA]</scope>
    <source>
        <strain evidence="1 2">DSM 105464</strain>
    </source>
</reference>
<sequence length="180" mass="20062">MHLCLLPAVVIAALVVFGFLARIRRQTSVGGGRHCILYKSTTVRAYSFSISGQQHFCRVPVHRYPINRGLDVALLPWATLDEATVHYADVTVQRNRGMYPSVRYRAYYSQGGEVEPNLAVAASFPDLQWNGHFVIFRCACSSHDRFVDMRQGDDSASKIVLHRLLTNGLAELALLNGIDA</sequence>
<comment type="caution">
    <text evidence="1">The sequence shown here is derived from an EMBL/GenBank/DDBJ whole genome shotgun (WGS) entry which is preliminary data.</text>
</comment>
<protein>
    <submittedName>
        <fullName evidence="1">Uncharacterized protein</fullName>
    </submittedName>
</protein>
<accession>A0A4Y9YA18</accession>
<gene>
    <name evidence="1" type="ORF">EVJ58_g6880</name>
</gene>
<name>A0A4Y9YA18_9APHY</name>
<organism evidence="1 2">
    <name type="scientific">Rhodofomes roseus</name>
    <dbReference type="NCBI Taxonomy" id="34475"/>
    <lineage>
        <taxon>Eukaryota</taxon>
        <taxon>Fungi</taxon>
        <taxon>Dikarya</taxon>
        <taxon>Basidiomycota</taxon>
        <taxon>Agaricomycotina</taxon>
        <taxon>Agaricomycetes</taxon>
        <taxon>Polyporales</taxon>
        <taxon>Rhodofomes</taxon>
    </lineage>
</organism>
<dbReference type="EMBL" id="SEKV01000410">
    <property type="protein sequence ID" value="TFY57679.1"/>
    <property type="molecule type" value="Genomic_DNA"/>
</dbReference>
<evidence type="ECO:0000313" key="2">
    <source>
        <dbReference type="Proteomes" id="UP000298390"/>
    </source>
</evidence>
<dbReference type="Proteomes" id="UP000298390">
    <property type="component" value="Unassembled WGS sequence"/>
</dbReference>
<proteinExistence type="predicted"/>
<evidence type="ECO:0000313" key="1">
    <source>
        <dbReference type="EMBL" id="TFY57679.1"/>
    </source>
</evidence>